<comment type="subcellular location">
    <subcellularLocation>
        <location evidence="1">Cytoplasm</location>
        <location evidence="1">Cytoskeleton</location>
        <location evidence="1">Flagellum axoneme</location>
    </subcellularLocation>
    <subcellularLocation>
        <location evidence="9">Dynein axonemal particle</location>
    </subcellularLocation>
</comment>
<protein>
    <recommendedName>
        <fullName evidence="10">Dynein axonemal intermediate chain 4</fullName>
    </recommendedName>
    <alternativeName>
        <fullName evidence="11">WD repeat-containing protein 78</fullName>
    </alternativeName>
</protein>
<keyword evidence="7" id="KW-0206">Cytoskeleton</keyword>
<dbReference type="Gene3D" id="2.130.10.10">
    <property type="entry name" value="YVTN repeat-like/Quinoprotein amine dehydrogenase"/>
    <property type="match status" value="2"/>
</dbReference>
<evidence type="ECO:0000313" key="12">
    <source>
        <dbReference type="Proteomes" id="UP000694941"/>
    </source>
</evidence>
<keyword evidence="4" id="KW-0677">Repeat</keyword>
<dbReference type="InterPro" id="IPR001680">
    <property type="entry name" value="WD40_rpt"/>
</dbReference>
<dbReference type="Proteomes" id="UP000694941">
    <property type="component" value="Unplaced"/>
</dbReference>
<proteinExistence type="predicted"/>
<evidence type="ECO:0000313" key="13">
    <source>
        <dbReference type="RefSeq" id="XP_022240115.1"/>
    </source>
</evidence>
<gene>
    <name evidence="13" type="primary">LOC106458253</name>
</gene>
<evidence type="ECO:0000256" key="1">
    <source>
        <dbReference type="ARBA" id="ARBA00004611"/>
    </source>
</evidence>
<dbReference type="SUPFAM" id="SSF50978">
    <property type="entry name" value="WD40 repeat-like"/>
    <property type="match status" value="1"/>
</dbReference>
<keyword evidence="6" id="KW-0969">Cilium</keyword>
<evidence type="ECO:0000256" key="5">
    <source>
        <dbReference type="ARBA" id="ARBA00022846"/>
    </source>
</evidence>
<evidence type="ECO:0000256" key="10">
    <source>
        <dbReference type="ARBA" id="ARBA00040002"/>
    </source>
</evidence>
<dbReference type="PANTHER" id="PTHR12442">
    <property type="entry name" value="DYNEIN INTERMEDIATE CHAIN"/>
    <property type="match status" value="1"/>
</dbReference>
<evidence type="ECO:0000256" key="7">
    <source>
        <dbReference type="ARBA" id="ARBA00023212"/>
    </source>
</evidence>
<keyword evidence="2" id="KW-0963">Cytoplasm</keyword>
<dbReference type="RefSeq" id="XP_022240115.1">
    <property type="nucleotide sequence ID" value="XM_022384407.1"/>
</dbReference>
<evidence type="ECO:0000256" key="9">
    <source>
        <dbReference type="ARBA" id="ARBA00024190"/>
    </source>
</evidence>
<keyword evidence="5" id="KW-0282">Flagellum</keyword>
<keyword evidence="12" id="KW-1185">Reference proteome</keyword>
<evidence type="ECO:0000256" key="3">
    <source>
        <dbReference type="ARBA" id="ARBA00022574"/>
    </source>
</evidence>
<dbReference type="InterPro" id="IPR036322">
    <property type="entry name" value="WD40_repeat_dom_sf"/>
</dbReference>
<sequence>MLNNCVNYTKVCVLDKDGNNVTPRSLKCSVDYVNGISNHFNNGKRKQKNETVSDDKNQNFFVGNSSIFNKTKTLLYQTGLKSSVFFGESGWCHLDDNEDNIENTTENDESDKTFKNYTKVEKTAKKGQYYKGARESKHNSSVKSVSEVMLRETKTIWLFELPSSSVAINDDKSKNTLKKLNDYKNFLKCHPCGEGLVQHAVQTYYIHKKHKQTQTDKVMQMEKDLLSSSWLIYDAFNQTETNFKEENTKGKHISKCSNEISINILPNILQNMIIMERTLSMKTHGHVVAEIKGHKQGSSNHFLGEVKTDGNFSEGSYLQRLFSFSSSVLQDYSVTCFKWNPCCPDIFVVGLSKQTNSESKNGLVCCWSFKNCKFPERFYKTLLGVTCLEFSTKHPYLLAVGMHEGIIAIFDVRKLGKYQVVDNTETKLRPSGAIWQLQWICKSIGGNEKEILISTSDDGFILQWMVGTGMECIPLMHLKRSASKSSTGKKEKRAEALISHYSSGFTIDFKQHDSNIYIVGTDEGNIHMCSTSYSEQFLQTYSFHQGAVFQTCWSPFVPEIFLSASNDWSVCIWEEKSQQPGVILKLQSKQAVLDAKWSPTISTVFVALSANALELWDVSQNLVDPVCSWKSVTTEKFTSVCFCKQENTLALGDSTGIVTLLSVKGMRNPPTDQKKALLNILYSDVSSQLLNK</sequence>
<dbReference type="GeneID" id="106458253"/>
<evidence type="ECO:0000256" key="4">
    <source>
        <dbReference type="ARBA" id="ARBA00022737"/>
    </source>
</evidence>
<dbReference type="InterPro" id="IPR050687">
    <property type="entry name" value="Dynein_IC"/>
</dbReference>
<dbReference type="SMART" id="SM00320">
    <property type="entry name" value="WD40"/>
    <property type="match status" value="6"/>
</dbReference>
<evidence type="ECO:0000256" key="8">
    <source>
        <dbReference type="ARBA" id="ARBA00023273"/>
    </source>
</evidence>
<organism evidence="12 13">
    <name type="scientific">Limulus polyphemus</name>
    <name type="common">Atlantic horseshoe crab</name>
    <dbReference type="NCBI Taxonomy" id="6850"/>
    <lineage>
        <taxon>Eukaryota</taxon>
        <taxon>Metazoa</taxon>
        <taxon>Ecdysozoa</taxon>
        <taxon>Arthropoda</taxon>
        <taxon>Chelicerata</taxon>
        <taxon>Merostomata</taxon>
        <taxon>Xiphosura</taxon>
        <taxon>Limulidae</taxon>
        <taxon>Limulus</taxon>
    </lineage>
</organism>
<name>A0ABM1S910_LIMPO</name>
<evidence type="ECO:0000256" key="11">
    <source>
        <dbReference type="ARBA" id="ARBA00041557"/>
    </source>
</evidence>
<evidence type="ECO:0000256" key="6">
    <source>
        <dbReference type="ARBA" id="ARBA00023069"/>
    </source>
</evidence>
<evidence type="ECO:0000256" key="2">
    <source>
        <dbReference type="ARBA" id="ARBA00022490"/>
    </source>
</evidence>
<keyword evidence="8" id="KW-0966">Cell projection</keyword>
<reference evidence="13" key="1">
    <citation type="submission" date="2025-08" db="UniProtKB">
        <authorList>
            <consortium name="RefSeq"/>
        </authorList>
    </citation>
    <scope>IDENTIFICATION</scope>
    <source>
        <tissue evidence="13">Muscle</tissue>
    </source>
</reference>
<keyword evidence="3" id="KW-0853">WD repeat</keyword>
<dbReference type="PANTHER" id="PTHR12442:SF12">
    <property type="entry name" value="DYNEIN AXONEMAL INTERMEDIATE CHAIN 4"/>
    <property type="match status" value="1"/>
</dbReference>
<dbReference type="InterPro" id="IPR015943">
    <property type="entry name" value="WD40/YVTN_repeat-like_dom_sf"/>
</dbReference>
<accession>A0ABM1S910</accession>